<comment type="caution">
    <text evidence="2">The sequence shown here is derived from an EMBL/GenBank/DDBJ whole genome shotgun (WGS) entry which is preliminary data.</text>
</comment>
<dbReference type="EMBL" id="WNDA01000035">
    <property type="protein sequence ID" value="MTU70825.1"/>
    <property type="molecule type" value="Genomic_DNA"/>
</dbReference>
<dbReference type="AlphaFoldDB" id="A0AA43W4R1"/>
<organism evidence="2 3">
    <name type="scientific">Parabacteroides merdae</name>
    <dbReference type="NCBI Taxonomy" id="46503"/>
    <lineage>
        <taxon>Bacteria</taxon>
        <taxon>Pseudomonadati</taxon>
        <taxon>Bacteroidota</taxon>
        <taxon>Bacteroidia</taxon>
        <taxon>Bacteroidales</taxon>
        <taxon>Tannerellaceae</taxon>
        <taxon>Parabacteroides</taxon>
    </lineage>
</organism>
<evidence type="ECO:0000313" key="3">
    <source>
        <dbReference type="Proteomes" id="UP000448908"/>
    </source>
</evidence>
<proteinExistence type="predicted"/>
<protein>
    <recommendedName>
        <fullName evidence="4">Nuclear transport factor 2 family protein</fullName>
    </recommendedName>
</protein>
<feature type="signal peptide" evidence="1">
    <location>
        <begin position="1"/>
        <end position="22"/>
    </location>
</feature>
<reference evidence="2 3" key="1">
    <citation type="journal article" date="2019" name="Nat. Med.">
        <title>A library of human gut bacterial isolates paired with longitudinal multiomics data enables mechanistic microbiome research.</title>
        <authorList>
            <person name="Poyet M."/>
            <person name="Groussin M."/>
            <person name="Gibbons S.M."/>
            <person name="Avila-Pacheco J."/>
            <person name="Jiang X."/>
            <person name="Kearney S.M."/>
            <person name="Perrotta A.R."/>
            <person name="Berdy B."/>
            <person name="Zhao S."/>
            <person name="Lieberman T.D."/>
            <person name="Swanson P.K."/>
            <person name="Smith M."/>
            <person name="Roesemann S."/>
            <person name="Alexander J.E."/>
            <person name="Rich S.A."/>
            <person name="Livny J."/>
            <person name="Vlamakis H."/>
            <person name="Clish C."/>
            <person name="Bullock K."/>
            <person name="Deik A."/>
            <person name="Scott J."/>
            <person name="Pierce K.A."/>
            <person name="Xavier R.J."/>
            <person name="Alm E.J."/>
        </authorList>
    </citation>
    <scope>NUCLEOTIDE SEQUENCE [LARGE SCALE GENOMIC DNA]</scope>
    <source>
        <strain evidence="2 3">BIOML-A16</strain>
    </source>
</reference>
<sequence length="339" mass="38405">MRKIFLLCVLLLGLSWCVIPLAAQEVSVVITTDEGYSNPSLIQLMQSNLSAVLTEVNAAQKENRLLKTAGLAMNDFAKNSLSMLWANVHFYCDDSEVVERCWVFGDGKEFMVSHIPLIIEVEGAQFGNGTYQEAVVEFDQQGTIKDFRFSLDAQLSESMENCGEVVEVERRMKILSYCERLRTAYNQKDIGFIDQIFSDDALIITGTVVTAKPVDGIYANKLKVVYKKQNKEQYIANLKKAFLRNKWIEVKFSDIGENAELKGCAGVTRSQVNPNMYGVRLRQEWRSSNYSDTGYLFLLWDFTEENRPVIHVRTWQPEVVGGVKQQPDNSISTLGAFDL</sequence>
<accession>A0AA43W4R1</accession>
<keyword evidence="1" id="KW-0732">Signal</keyword>
<dbReference type="RefSeq" id="WP_155152151.1">
    <property type="nucleotide sequence ID" value="NZ_JADNHS010000005.1"/>
</dbReference>
<evidence type="ECO:0000256" key="1">
    <source>
        <dbReference type="SAM" id="SignalP"/>
    </source>
</evidence>
<name>A0AA43W4R1_9BACT</name>
<evidence type="ECO:0008006" key="4">
    <source>
        <dbReference type="Google" id="ProtNLM"/>
    </source>
</evidence>
<evidence type="ECO:0000313" key="2">
    <source>
        <dbReference type="EMBL" id="MTU70825.1"/>
    </source>
</evidence>
<feature type="chain" id="PRO_5041262228" description="Nuclear transport factor 2 family protein" evidence="1">
    <location>
        <begin position="23"/>
        <end position="339"/>
    </location>
</feature>
<dbReference type="Proteomes" id="UP000448908">
    <property type="component" value="Unassembled WGS sequence"/>
</dbReference>
<gene>
    <name evidence="2" type="ORF">GMD92_17580</name>
</gene>